<gene>
    <name evidence="2" type="ordered locus">SL1344_1960</name>
</gene>
<dbReference type="InterPro" id="IPR010373">
    <property type="entry name" value="DUF968"/>
</dbReference>
<evidence type="ECO:0000259" key="1">
    <source>
        <dbReference type="SMART" id="SM00507"/>
    </source>
</evidence>
<keyword evidence="3" id="KW-1185">Reference proteome</keyword>
<dbReference type="HOGENOM" id="CLU_068644_0_0_6"/>
<dbReference type="Gene3D" id="3.30.40.190">
    <property type="match status" value="1"/>
</dbReference>
<sequence>MIVRALLTPEIAPRMGVVLFRPGAELMPLFMQGRVLLEPEPEQYSSFACGAVPAVSQPLADDPAVRDVFRNESVIYRAGGLDSLESWLLRGNGCQWPHSDWHSEQMTTMRHAPGAIRLCWHCDNLLREQFTERLKSIAVENTTKWVLSVVCRDLGFDDMHAVTLPELCWWMVRNDLAEVLPESAARKALRMPKAIVQSATRESEIVPSVPATSIVQDKAKKVLALRVDPESPESFMLRPKRRRWVNERYTRWVKSQPCACCGKQADDPHHLIGHGQGGMGTKAHDLFVLPLCRTHHNELHADTVAFEEKYGSQLELIFRFIDRALAIGVLS</sequence>
<organism evidence="2 3">
    <name type="scientific">Salmonella typhimurium (strain SL1344)</name>
    <dbReference type="NCBI Taxonomy" id="216597"/>
    <lineage>
        <taxon>Bacteria</taxon>
        <taxon>Pseudomonadati</taxon>
        <taxon>Pseudomonadota</taxon>
        <taxon>Gammaproteobacteria</taxon>
        <taxon>Enterobacterales</taxon>
        <taxon>Enterobacteriaceae</taxon>
        <taxon>Salmonella</taxon>
    </lineage>
</organism>
<evidence type="ECO:0000313" key="2">
    <source>
        <dbReference type="EMBL" id="CBW18057.1"/>
    </source>
</evidence>
<dbReference type="KEGG" id="sey:SL1344_1960"/>
<dbReference type="SMART" id="SM00507">
    <property type="entry name" value="HNHc"/>
    <property type="match status" value="1"/>
</dbReference>
<evidence type="ECO:0000313" key="3">
    <source>
        <dbReference type="Proteomes" id="UP000008962"/>
    </source>
</evidence>
<dbReference type="CDD" id="cd00085">
    <property type="entry name" value="HNHc"/>
    <property type="match status" value="1"/>
</dbReference>
<dbReference type="PATRIC" id="fig|216597.6.peg.2181"/>
<accession>A0A0H3NCU3</accession>
<dbReference type="AlphaFoldDB" id="A0A0H3NCU3"/>
<name>A0A0H3NCU3_SALTS</name>
<proteinExistence type="predicted"/>
<feature type="domain" description="HNH nuclease" evidence="1">
    <location>
        <begin position="248"/>
        <end position="297"/>
    </location>
</feature>
<dbReference type="Pfam" id="PF06147">
    <property type="entry name" value="DUF968"/>
    <property type="match status" value="1"/>
</dbReference>
<reference evidence="3" key="1">
    <citation type="journal article" date="2012" name="Proc. Natl. Acad. Sci. U.S.A.">
        <title>The transcriptional landscape and small RNAs of Salmonella enterica serovar Typhimurium.</title>
        <authorList>
            <person name="Kroger C."/>
            <person name="Dillon S.C."/>
            <person name="Cameron A.D."/>
            <person name="Papenfort K."/>
            <person name="Sivasankaran S.K."/>
            <person name="Hokamp K."/>
            <person name="Chao Y."/>
            <person name="Sittka A."/>
            <person name="Hebrard M."/>
            <person name="Handler K."/>
            <person name="Colgan A."/>
            <person name="Leekitcharoenphon P."/>
            <person name="Langridge G.C."/>
            <person name="Lohan A.J."/>
            <person name="Loftus B."/>
            <person name="Lucchini S."/>
            <person name="Ussery D.W."/>
            <person name="Dorman C.J."/>
            <person name="Thomson N.R."/>
            <person name="Vogel J."/>
            <person name="Hinton J.C."/>
        </authorList>
    </citation>
    <scope>NUCLEOTIDE SEQUENCE [LARGE SCALE GENOMIC DNA]</scope>
    <source>
        <strain evidence="3">SL1344</strain>
    </source>
</reference>
<protein>
    <submittedName>
        <fullName evidence="2">Predicted bacteriophage protein</fullName>
    </submittedName>
</protein>
<dbReference type="InterPro" id="IPR003615">
    <property type="entry name" value="HNH_nuc"/>
</dbReference>
<dbReference type="EMBL" id="FQ312003">
    <property type="protein sequence ID" value="CBW18057.1"/>
    <property type="molecule type" value="Genomic_DNA"/>
</dbReference>
<dbReference type="Proteomes" id="UP000008962">
    <property type="component" value="Chromosome"/>
</dbReference>